<keyword evidence="3" id="KW-1185">Reference proteome</keyword>
<protein>
    <submittedName>
        <fullName evidence="2">Uncharacterized protein</fullName>
    </submittedName>
</protein>
<feature type="transmembrane region" description="Helical" evidence="1">
    <location>
        <begin position="52"/>
        <end position="71"/>
    </location>
</feature>
<keyword evidence="1" id="KW-0812">Transmembrane</keyword>
<keyword evidence="1" id="KW-1133">Transmembrane helix</keyword>
<feature type="transmembrane region" description="Helical" evidence="1">
    <location>
        <begin position="28"/>
        <end position="45"/>
    </location>
</feature>
<dbReference type="Proteomes" id="UP001596422">
    <property type="component" value="Unassembled WGS sequence"/>
</dbReference>
<evidence type="ECO:0000313" key="3">
    <source>
        <dbReference type="Proteomes" id="UP001596422"/>
    </source>
</evidence>
<accession>A0ABW1ZUS6</accession>
<proteinExistence type="predicted"/>
<gene>
    <name evidence="2" type="ORF">ACFQDL_02260</name>
</gene>
<dbReference type="RefSeq" id="WP_379907610.1">
    <property type="nucleotide sequence ID" value="NZ_JBHSWE010000001.1"/>
</dbReference>
<comment type="caution">
    <text evidence="2">The sequence shown here is derived from an EMBL/GenBank/DDBJ whole genome shotgun (WGS) entry which is preliminary data.</text>
</comment>
<dbReference type="EMBL" id="JBHSWE010000001">
    <property type="protein sequence ID" value="MFC6669063.1"/>
    <property type="molecule type" value="Genomic_DNA"/>
</dbReference>
<organism evidence="2 3">
    <name type="scientific">Marinobacterium aestuariivivens</name>
    <dbReference type="NCBI Taxonomy" id="1698799"/>
    <lineage>
        <taxon>Bacteria</taxon>
        <taxon>Pseudomonadati</taxon>
        <taxon>Pseudomonadota</taxon>
        <taxon>Gammaproteobacteria</taxon>
        <taxon>Oceanospirillales</taxon>
        <taxon>Oceanospirillaceae</taxon>
        <taxon>Marinobacterium</taxon>
    </lineage>
</organism>
<reference evidence="3" key="1">
    <citation type="journal article" date="2019" name="Int. J. Syst. Evol. Microbiol.">
        <title>The Global Catalogue of Microorganisms (GCM) 10K type strain sequencing project: providing services to taxonomists for standard genome sequencing and annotation.</title>
        <authorList>
            <consortium name="The Broad Institute Genomics Platform"/>
            <consortium name="The Broad Institute Genome Sequencing Center for Infectious Disease"/>
            <person name="Wu L."/>
            <person name="Ma J."/>
        </authorList>
    </citation>
    <scope>NUCLEOTIDE SEQUENCE [LARGE SCALE GENOMIC DNA]</scope>
    <source>
        <strain evidence="3">NBRC 111756</strain>
    </source>
</reference>
<name>A0ABW1ZUS6_9GAMM</name>
<evidence type="ECO:0000313" key="2">
    <source>
        <dbReference type="EMBL" id="MFC6669063.1"/>
    </source>
</evidence>
<sequence>MQFSFLVIAALLSIGLERFRQPLRPGLGAPGLHLLVMAGLFLTAYSLSRRFYFSLLAALCAQLVVLIVNNAKYRFLREPLVFADFALYSRPSAFRASTCPLSALGRRCSEASPLPAASRSRSCSSRPAGCSPQRRWRIAWPRWRCCCCRLR</sequence>
<keyword evidence="1" id="KW-0472">Membrane</keyword>
<evidence type="ECO:0000256" key="1">
    <source>
        <dbReference type="SAM" id="Phobius"/>
    </source>
</evidence>